<dbReference type="PANTHER" id="PTHR46523">
    <property type="entry name" value="DCTP PYROPHOSPHATASE 1"/>
    <property type="match status" value="1"/>
</dbReference>
<dbReference type="Gene3D" id="1.10.287.1080">
    <property type="entry name" value="MazG-like"/>
    <property type="match status" value="2"/>
</dbReference>
<proteinExistence type="predicted"/>
<dbReference type="eggNOG" id="ENOG502RB31">
    <property type="taxonomic scope" value="Eukaryota"/>
</dbReference>
<feature type="compositionally biased region" description="Basic and acidic residues" evidence="1">
    <location>
        <begin position="369"/>
        <end position="381"/>
    </location>
</feature>
<dbReference type="PANTHER" id="PTHR46523:SF1">
    <property type="entry name" value="DCTP PYROPHOSPHATASE 1"/>
    <property type="match status" value="1"/>
</dbReference>
<dbReference type="AlphaFoldDB" id="K0R5B1"/>
<feature type="compositionally biased region" description="Basic residues" evidence="1">
    <location>
        <begin position="800"/>
        <end position="824"/>
    </location>
</feature>
<feature type="compositionally biased region" description="Low complexity" evidence="1">
    <location>
        <begin position="8"/>
        <end position="22"/>
    </location>
</feature>
<evidence type="ECO:0000313" key="3">
    <source>
        <dbReference type="Proteomes" id="UP000266841"/>
    </source>
</evidence>
<gene>
    <name evidence="2" type="ORF">THAOC_33342</name>
</gene>
<dbReference type="Proteomes" id="UP000266841">
    <property type="component" value="Unassembled WGS sequence"/>
</dbReference>
<feature type="compositionally biased region" description="Basic and acidic residues" evidence="1">
    <location>
        <begin position="728"/>
        <end position="751"/>
    </location>
</feature>
<reference evidence="2 3" key="1">
    <citation type="journal article" date="2012" name="Genome Biol.">
        <title>Genome and low-iron response of an oceanic diatom adapted to chronic iron limitation.</title>
        <authorList>
            <person name="Lommer M."/>
            <person name="Specht M."/>
            <person name="Roy A.S."/>
            <person name="Kraemer L."/>
            <person name="Andreson R."/>
            <person name="Gutowska M.A."/>
            <person name="Wolf J."/>
            <person name="Bergner S.V."/>
            <person name="Schilhabel M.B."/>
            <person name="Klostermeier U.C."/>
            <person name="Beiko R.G."/>
            <person name="Rosenstiel P."/>
            <person name="Hippler M."/>
            <person name="Laroche J."/>
        </authorList>
    </citation>
    <scope>NUCLEOTIDE SEQUENCE [LARGE SCALE GENOMIC DNA]</scope>
    <source>
        <strain evidence="2 3">CCMP1005</strain>
    </source>
</reference>
<evidence type="ECO:0008006" key="4">
    <source>
        <dbReference type="Google" id="ProtNLM"/>
    </source>
</evidence>
<dbReference type="GO" id="GO:0047429">
    <property type="term" value="F:nucleoside triphosphate diphosphatase activity"/>
    <property type="evidence" value="ECO:0007669"/>
    <property type="project" value="InterPro"/>
</dbReference>
<dbReference type="CDD" id="cd11537">
    <property type="entry name" value="NTP-PPase_RS21-C6_like"/>
    <property type="match status" value="1"/>
</dbReference>
<sequence>MKRPRPRGGSALLSLPAAAAGSRKVQRKRGRWKGAHEPGMRYLLLVVHATLICPSVAFYSPQSDQRPPLSTLNMAGQSVSFANIEQTLQTNDGKDITSPSPTSVVLREATPSLATARDNVYKLSAAAGSLCYLFLSAPHDANGEEGCPERPSPDDHPFWTEKSKEKDEIGNQMGRVFMSLFTIAANLSINMVDIINRKIELNARKYPVDLCKGKAGKYTKYSDQTGITATNQVTTPTKRKDSDETVEGITLLIRTFANERQWNRFHTPRNIALALIGEVGELAELFQWKGDVGELALSEEERDKIGQEIADCAIYLLRLADVSHVCLGQHHDRPGGQVGLHREEPPSLVVVKVQTRGRRPRKSSYAPELRGEVPHHAHVADSRPPLPNDLEDGRRHRGLVGYRDAQHLLLHRACDARVRRRDRRRDEADGHAVDEEVLELPGEDVDLTPVLGRVAPVSPLTDPPWGGGPRPSRTSWMTGGGRVSRDVSASSTGARGSGGRRRSPPTARAERPCLGGEVTKKIKRESSATRITLRNELRVQQAEPPAAQLYHGRVPHQRVGALVRLDDEVNRQSLDEGRHDVPVPHDDDLDVPLDRRRRRVHRQVLPLPPREVVLAHEDREEAGRAPATVVLTDHGERRAGEDVPPRPAVVAGDPNAAHEDQADGLLDERAQDAVAQELVRRPPRLGPRGVGGGGPVRPAVRARRVDAAHDALDESEGVVDQPALPGRVDVRPGHEGEDVRRLLSLGEERPPPPRRAAVLPRPDGPHGSPPLELALAALDREALEVPRAPVELVRDAVPPARRRPRRRPGRDRPRTVHRPSHGRVRRELVRALLPPSEDEADGPCVRRPRLEDVVQLAVRRSHSHGLEALQELLGEEGVSLLGHVGEGHGELSDPVRPAPPPHGRHVRLEVLGILPERHAQQGVAPRQAPPELLREHHEAKPSELDLDHLDVSGGRHDDVTRAGGLEELTGGRPQRRQEGAEDRAQRTTPSAVLLRAVPPGRRRVDPEAPPPPPRRGLGPVPLLVVVVRVPTPPRVDDRQLVDAVTRRGERAHPPSPSVVAHVREGAGRLECLERPGRALGALGGVVRVRLEGRRAAVPAVGGGGPAAGVRVGRGVAAPGGVPVPPPAEEEPPPPPPRRPCLWYTCSSLSVRQGGLESSALSWYFLPERGSTTTILLDLALAFGDWAGV</sequence>
<dbReference type="SUPFAM" id="SSF101386">
    <property type="entry name" value="all-alpha NTP pyrophosphatases"/>
    <property type="match status" value="2"/>
</dbReference>
<evidence type="ECO:0000256" key="1">
    <source>
        <dbReference type="SAM" id="MobiDB-lite"/>
    </source>
</evidence>
<feature type="compositionally biased region" description="Basic and acidic residues" evidence="1">
    <location>
        <begin position="975"/>
        <end position="985"/>
    </location>
</feature>
<dbReference type="InterPro" id="IPR025984">
    <property type="entry name" value="DCTPP"/>
</dbReference>
<dbReference type="OrthoDB" id="411123at2759"/>
<feature type="non-terminal residue" evidence="2">
    <location>
        <position position="1188"/>
    </location>
</feature>
<comment type="caution">
    <text evidence="2">The sequence shown here is derived from an EMBL/GenBank/DDBJ whole genome shotgun (WGS) entry which is preliminary data.</text>
</comment>
<organism evidence="2 3">
    <name type="scientific">Thalassiosira oceanica</name>
    <name type="common">Marine diatom</name>
    <dbReference type="NCBI Taxonomy" id="159749"/>
    <lineage>
        <taxon>Eukaryota</taxon>
        <taxon>Sar</taxon>
        <taxon>Stramenopiles</taxon>
        <taxon>Ochrophyta</taxon>
        <taxon>Bacillariophyta</taxon>
        <taxon>Coscinodiscophyceae</taxon>
        <taxon>Thalassiosirophycidae</taxon>
        <taxon>Thalassiosirales</taxon>
        <taxon>Thalassiosiraceae</taxon>
        <taxon>Thalassiosira</taxon>
    </lineage>
</organism>
<protein>
    <recommendedName>
        <fullName evidence="4">NTP pyrophosphohydrolase MazG putative catalytic core domain-containing protein</fullName>
    </recommendedName>
</protein>
<name>K0R5B1_THAOC</name>
<feature type="region of interest" description="Disordered" evidence="1">
    <location>
        <begin position="795"/>
        <end position="826"/>
    </location>
</feature>
<feature type="region of interest" description="Disordered" evidence="1">
    <location>
        <begin position="943"/>
        <end position="1016"/>
    </location>
</feature>
<dbReference type="InterPro" id="IPR052555">
    <property type="entry name" value="dCTP_Pyrophosphatase"/>
</dbReference>
<feature type="region of interest" description="Disordered" evidence="1">
    <location>
        <begin position="712"/>
        <end position="767"/>
    </location>
</feature>
<dbReference type="EMBL" id="AGNL01046487">
    <property type="protein sequence ID" value="EJK47910.1"/>
    <property type="molecule type" value="Genomic_DNA"/>
</dbReference>
<feature type="region of interest" description="Disordered" evidence="1">
    <location>
        <begin position="1"/>
        <end position="32"/>
    </location>
</feature>
<feature type="compositionally biased region" description="Basic and acidic residues" evidence="1">
    <location>
        <begin position="943"/>
        <end position="960"/>
    </location>
</feature>
<keyword evidence="3" id="KW-1185">Reference proteome</keyword>
<accession>K0R5B1</accession>
<feature type="region of interest" description="Disordered" evidence="1">
    <location>
        <begin position="454"/>
        <end position="516"/>
    </location>
</feature>
<feature type="region of interest" description="Disordered" evidence="1">
    <location>
        <begin position="355"/>
        <end position="394"/>
    </location>
</feature>
<evidence type="ECO:0000313" key="2">
    <source>
        <dbReference type="EMBL" id="EJK47910.1"/>
    </source>
</evidence>
<dbReference type="GO" id="GO:0009143">
    <property type="term" value="P:nucleoside triphosphate catabolic process"/>
    <property type="evidence" value="ECO:0007669"/>
    <property type="project" value="InterPro"/>
</dbReference>